<dbReference type="EMBL" id="MIGC01004287">
    <property type="protein sequence ID" value="PHJ18260.1"/>
    <property type="molecule type" value="Genomic_DNA"/>
</dbReference>
<accession>A0A2C6KBR7</accession>
<keyword evidence="3" id="KW-1185">Reference proteome</keyword>
<dbReference type="Proteomes" id="UP000221165">
    <property type="component" value="Unassembled WGS sequence"/>
</dbReference>
<dbReference type="VEuPathDB" id="ToxoDB:CSUI_007913"/>
<feature type="non-terminal residue" evidence="2">
    <location>
        <position position="1"/>
    </location>
</feature>
<feature type="region of interest" description="Disordered" evidence="1">
    <location>
        <begin position="68"/>
        <end position="100"/>
    </location>
</feature>
<sequence>GGAEEKGIGRSTGFDGLLNCFFGEQAVRAAQTTKAESPSRYASLGTWYYREEESRVTIRIVLTNMGSGHSAKSGESVAGSEQVQGITAQPARTSGGHRCV</sequence>
<gene>
    <name evidence="2" type="ORF">CSUI_007913</name>
</gene>
<organism evidence="2 3">
    <name type="scientific">Cystoisospora suis</name>
    <dbReference type="NCBI Taxonomy" id="483139"/>
    <lineage>
        <taxon>Eukaryota</taxon>
        <taxon>Sar</taxon>
        <taxon>Alveolata</taxon>
        <taxon>Apicomplexa</taxon>
        <taxon>Conoidasida</taxon>
        <taxon>Coccidia</taxon>
        <taxon>Eucoccidiorida</taxon>
        <taxon>Eimeriorina</taxon>
        <taxon>Sarcocystidae</taxon>
        <taxon>Cystoisospora</taxon>
    </lineage>
</organism>
<dbReference type="GeneID" id="94431267"/>
<evidence type="ECO:0000313" key="2">
    <source>
        <dbReference type="EMBL" id="PHJ18260.1"/>
    </source>
</evidence>
<evidence type="ECO:0000256" key="1">
    <source>
        <dbReference type="SAM" id="MobiDB-lite"/>
    </source>
</evidence>
<name>A0A2C6KBR7_9APIC</name>
<comment type="caution">
    <text evidence="2">The sequence shown here is derived from an EMBL/GenBank/DDBJ whole genome shotgun (WGS) entry which is preliminary data.</text>
</comment>
<protein>
    <submittedName>
        <fullName evidence="2">Uncharacterized protein</fullName>
    </submittedName>
</protein>
<proteinExistence type="predicted"/>
<feature type="compositionally biased region" description="Polar residues" evidence="1">
    <location>
        <begin position="79"/>
        <end position="92"/>
    </location>
</feature>
<reference evidence="2 3" key="1">
    <citation type="journal article" date="2017" name="Int. J. Parasitol.">
        <title>The genome of the protozoan parasite Cystoisospora suis and a reverse vaccinology approach to identify vaccine candidates.</title>
        <authorList>
            <person name="Palmieri N."/>
            <person name="Shrestha A."/>
            <person name="Ruttkowski B."/>
            <person name="Beck T."/>
            <person name="Vogl C."/>
            <person name="Tomley F."/>
            <person name="Blake D.P."/>
            <person name="Joachim A."/>
        </authorList>
    </citation>
    <scope>NUCLEOTIDE SEQUENCE [LARGE SCALE GENOMIC DNA]</scope>
    <source>
        <strain evidence="2 3">Wien I</strain>
    </source>
</reference>
<dbReference type="AlphaFoldDB" id="A0A2C6KBR7"/>
<dbReference type="RefSeq" id="XP_067919968.1">
    <property type="nucleotide sequence ID" value="XM_068068056.1"/>
</dbReference>
<evidence type="ECO:0000313" key="3">
    <source>
        <dbReference type="Proteomes" id="UP000221165"/>
    </source>
</evidence>